<dbReference type="InterPro" id="IPR015867">
    <property type="entry name" value="N-reg_PII/ATP_PRibTrfase_C"/>
</dbReference>
<evidence type="ECO:0000313" key="2">
    <source>
        <dbReference type="Proteomes" id="UP000622687"/>
    </source>
</evidence>
<dbReference type="RefSeq" id="WP_178906101.1">
    <property type="nucleotide sequence ID" value="NZ_JAEEGB010000005.1"/>
</dbReference>
<evidence type="ECO:0000313" key="1">
    <source>
        <dbReference type="EMBL" id="MBI6872149.1"/>
    </source>
</evidence>
<dbReference type="InterPro" id="IPR011322">
    <property type="entry name" value="N-reg_PII-like_a/b"/>
</dbReference>
<name>A0A934HUG4_9CLOT</name>
<dbReference type="PANTHER" id="PTHR38456">
    <property type="entry name" value="CYCLIC DI-AMP RECEPTOR A"/>
    <property type="match status" value="1"/>
</dbReference>
<dbReference type="Pfam" id="PF06153">
    <property type="entry name" value="CdAMP_rec"/>
    <property type="match status" value="1"/>
</dbReference>
<protein>
    <submittedName>
        <fullName evidence="1">Cyclic-di-AMP receptor</fullName>
    </submittedName>
</protein>
<dbReference type="SUPFAM" id="SSF54913">
    <property type="entry name" value="GlnB-like"/>
    <property type="match status" value="1"/>
</dbReference>
<dbReference type="EMBL" id="JAEEGB010000005">
    <property type="protein sequence ID" value="MBI6872149.1"/>
    <property type="molecule type" value="Genomic_DNA"/>
</dbReference>
<dbReference type="Gene3D" id="3.30.70.120">
    <property type="match status" value="1"/>
</dbReference>
<comment type="caution">
    <text evidence="1">The sequence shown here is derived from an EMBL/GenBank/DDBJ whole genome shotgun (WGS) entry which is preliminary data.</text>
</comment>
<keyword evidence="1" id="KW-0675">Receptor</keyword>
<dbReference type="PANTHER" id="PTHR38456:SF1">
    <property type="entry name" value="CYCLIC DI-AMP RECEPTOR A"/>
    <property type="match status" value="1"/>
</dbReference>
<dbReference type="Proteomes" id="UP000622687">
    <property type="component" value="Unassembled WGS sequence"/>
</dbReference>
<dbReference type="InterPro" id="IPR010375">
    <property type="entry name" value="CdAMP_rec"/>
</dbReference>
<sequence>MKLIIAIVQYKDSSGLVNALTEKDFRVTKLASTGGFLRSGNVTLLVGVEEEKVDNVIEIIKDTCKKREKTIISPYPVTESTGMYIPYTYEIEVEVGGATIFVVDVDNFMKV</sequence>
<gene>
    <name evidence="1" type="ORF">I6U51_05430</name>
</gene>
<accession>A0A934HUG4</accession>
<organism evidence="1 2">
    <name type="scientific">Clostridium aciditolerans</name>
    <dbReference type="NCBI Taxonomy" id="339861"/>
    <lineage>
        <taxon>Bacteria</taxon>
        <taxon>Bacillati</taxon>
        <taxon>Bacillota</taxon>
        <taxon>Clostridia</taxon>
        <taxon>Eubacteriales</taxon>
        <taxon>Clostridiaceae</taxon>
        <taxon>Clostridium</taxon>
    </lineage>
</organism>
<dbReference type="AlphaFoldDB" id="A0A934HUG4"/>
<reference evidence="1" key="1">
    <citation type="submission" date="2020-12" db="EMBL/GenBank/DDBJ databases">
        <title>Clostridium thailandense sp. nov., a novel acetogenic bacterium isolated from peat land soil in Thailand.</title>
        <authorList>
            <person name="Chaikitkaew S."/>
            <person name="Birkeland N.K."/>
        </authorList>
    </citation>
    <scope>NUCLEOTIDE SEQUENCE</scope>
    <source>
        <strain evidence="1">DSM 17425</strain>
    </source>
</reference>
<keyword evidence="2" id="KW-1185">Reference proteome</keyword>
<proteinExistence type="predicted"/>